<comment type="function">
    <text evidence="11">Key component of the proton channel; it plays a direct role in the translocation of protons across the membrane.</text>
</comment>
<name>A0A9D1M9P1_9FIRM</name>
<dbReference type="InterPro" id="IPR000568">
    <property type="entry name" value="ATP_synth_F0_asu"/>
</dbReference>
<dbReference type="GO" id="GO:0045259">
    <property type="term" value="C:proton-transporting ATP synthase complex"/>
    <property type="evidence" value="ECO:0007669"/>
    <property type="project" value="UniProtKB-KW"/>
</dbReference>
<evidence type="ECO:0000256" key="9">
    <source>
        <dbReference type="ARBA" id="ARBA00023136"/>
    </source>
</evidence>
<evidence type="ECO:0000256" key="7">
    <source>
        <dbReference type="ARBA" id="ARBA00022989"/>
    </source>
</evidence>
<evidence type="ECO:0000256" key="10">
    <source>
        <dbReference type="ARBA" id="ARBA00023310"/>
    </source>
</evidence>
<keyword evidence="9 11" id="KW-0472">Membrane</keyword>
<dbReference type="Pfam" id="PF00119">
    <property type="entry name" value="ATP-synt_A"/>
    <property type="match status" value="1"/>
</dbReference>
<dbReference type="EMBL" id="DVNB01000003">
    <property type="protein sequence ID" value="HIU56251.1"/>
    <property type="molecule type" value="Genomic_DNA"/>
</dbReference>
<keyword evidence="3 11" id="KW-0813">Transport</keyword>
<evidence type="ECO:0000313" key="12">
    <source>
        <dbReference type="EMBL" id="HIU56251.1"/>
    </source>
</evidence>
<keyword evidence="8 11" id="KW-0406">Ion transport</keyword>
<evidence type="ECO:0000256" key="2">
    <source>
        <dbReference type="ARBA" id="ARBA00006810"/>
    </source>
</evidence>
<accession>A0A9D1M9P1</accession>
<dbReference type="CDD" id="cd00310">
    <property type="entry name" value="ATP-synt_Fo_a_6"/>
    <property type="match status" value="1"/>
</dbReference>
<keyword evidence="7 11" id="KW-1133">Transmembrane helix</keyword>
<evidence type="ECO:0000313" key="13">
    <source>
        <dbReference type="Proteomes" id="UP000824109"/>
    </source>
</evidence>
<gene>
    <name evidence="11" type="primary">atpB</name>
    <name evidence="12" type="ORF">IAA61_00395</name>
</gene>
<evidence type="ECO:0000256" key="3">
    <source>
        <dbReference type="ARBA" id="ARBA00022448"/>
    </source>
</evidence>
<evidence type="ECO:0000256" key="5">
    <source>
        <dbReference type="ARBA" id="ARBA00022692"/>
    </source>
</evidence>
<dbReference type="NCBIfam" id="NF004486">
    <property type="entry name" value="PRK05815.3-4"/>
    <property type="match status" value="1"/>
</dbReference>
<comment type="subcellular location">
    <subcellularLocation>
        <location evidence="11">Cell membrane</location>
        <topology evidence="11">Multi-pass membrane protein</topology>
    </subcellularLocation>
    <subcellularLocation>
        <location evidence="1">Membrane</location>
        <topology evidence="1">Multi-pass membrane protein</topology>
    </subcellularLocation>
</comment>
<dbReference type="AlphaFoldDB" id="A0A9D1M9P1"/>
<dbReference type="PRINTS" id="PR00123">
    <property type="entry name" value="ATPASEA"/>
</dbReference>
<feature type="transmembrane region" description="Helical" evidence="11">
    <location>
        <begin position="200"/>
        <end position="222"/>
    </location>
</feature>
<organism evidence="12 13">
    <name type="scientific">Candidatus Ornithomonoglobus merdipullorum</name>
    <dbReference type="NCBI Taxonomy" id="2840895"/>
    <lineage>
        <taxon>Bacteria</taxon>
        <taxon>Bacillati</taxon>
        <taxon>Bacillota</taxon>
        <taxon>Clostridia</taxon>
        <taxon>Candidatus Ornithomonoglobus</taxon>
    </lineage>
</organism>
<feature type="transmembrane region" description="Helical" evidence="11">
    <location>
        <begin position="172"/>
        <end position="194"/>
    </location>
</feature>
<dbReference type="InterPro" id="IPR035908">
    <property type="entry name" value="F0_ATP_A_sf"/>
</dbReference>
<keyword evidence="6 11" id="KW-0375">Hydrogen ion transport</keyword>
<evidence type="ECO:0000256" key="1">
    <source>
        <dbReference type="ARBA" id="ARBA00004141"/>
    </source>
</evidence>
<dbReference type="PANTHER" id="PTHR42823:SF3">
    <property type="entry name" value="ATP SYNTHASE SUBUNIT A, CHLOROPLASTIC"/>
    <property type="match status" value="1"/>
</dbReference>
<evidence type="ECO:0000256" key="11">
    <source>
        <dbReference type="HAMAP-Rule" id="MF_01393"/>
    </source>
</evidence>
<dbReference type="GO" id="GO:0046933">
    <property type="term" value="F:proton-transporting ATP synthase activity, rotational mechanism"/>
    <property type="evidence" value="ECO:0007669"/>
    <property type="project" value="UniProtKB-UniRule"/>
</dbReference>
<dbReference type="Proteomes" id="UP000824109">
    <property type="component" value="Unassembled WGS sequence"/>
</dbReference>
<reference evidence="12" key="1">
    <citation type="submission" date="2020-10" db="EMBL/GenBank/DDBJ databases">
        <authorList>
            <person name="Gilroy R."/>
        </authorList>
    </citation>
    <scope>NUCLEOTIDE SEQUENCE</scope>
    <source>
        <strain evidence="12">USAMLcec3-3695</strain>
    </source>
</reference>
<feature type="transmembrane region" description="Helical" evidence="11">
    <location>
        <begin position="31"/>
        <end position="49"/>
    </location>
</feature>
<dbReference type="SUPFAM" id="SSF81336">
    <property type="entry name" value="F1F0 ATP synthase subunit A"/>
    <property type="match status" value="1"/>
</dbReference>
<comment type="caution">
    <text evidence="12">The sequence shown here is derived from an EMBL/GenBank/DDBJ whole genome shotgun (WGS) entry which is preliminary data.</text>
</comment>
<feature type="transmembrane region" description="Helical" evidence="11">
    <location>
        <begin position="115"/>
        <end position="136"/>
    </location>
</feature>
<protein>
    <recommendedName>
        <fullName evidence="11">ATP synthase subunit a</fullName>
    </recommendedName>
    <alternativeName>
        <fullName evidence="11">ATP synthase F0 sector subunit a</fullName>
    </alternativeName>
    <alternativeName>
        <fullName evidence="11">F-ATPase subunit 6</fullName>
    </alternativeName>
</protein>
<dbReference type="HAMAP" id="MF_01393">
    <property type="entry name" value="ATP_synth_a_bact"/>
    <property type="match status" value="1"/>
</dbReference>
<evidence type="ECO:0000256" key="6">
    <source>
        <dbReference type="ARBA" id="ARBA00022781"/>
    </source>
</evidence>
<comment type="similarity">
    <text evidence="2 11">Belongs to the ATPase A chain family.</text>
</comment>
<evidence type="ECO:0000256" key="4">
    <source>
        <dbReference type="ARBA" id="ARBA00022547"/>
    </source>
</evidence>
<keyword evidence="4 11" id="KW-0138">CF(0)</keyword>
<dbReference type="GO" id="GO:0042777">
    <property type="term" value="P:proton motive force-driven plasma membrane ATP synthesis"/>
    <property type="evidence" value="ECO:0007669"/>
    <property type="project" value="TreeGrafter"/>
</dbReference>
<keyword evidence="5 11" id="KW-0812">Transmembrane</keyword>
<keyword evidence="11" id="KW-1003">Cell membrane</keyword>
<dbReference type="PANTHER" id="PTHR42823">
    <property type="entry name" value="ATP SYNTHASE SUBUNIT A, CHLOROPLASTIC"/>
    <property type="match status" value="1"/>
</dbReference>
<dbReference type="InterPro" id="IPR045082">
    <property type="entry name" value="ATP_syn_F0_a_bact/chloroplast"/>
</dbReference>
<evidence type="ECO:0000256" key="8">
    <source>
        <dbReference type="ARBA" id="ARBA00023065"/>
    </source>
</evidence>
<sequence>MDIGSVITEELNIEVLFTIPIFGGIPVTETVVVMWIIMAVMIIGGWLITRNFTVENCSKRQLIVESAYTMLENFFKDLVGEKGAVFVPYLIIVITFIGISNLFGIFGVKPPTKDVSLTGVLALMSIVLIQVAGIRAKGVKGWLRSFGAPTAVVLPINILELGIKPLSLCMRLFGNVLGAFVIMKLIEAVVPVVIPPVFSLYFDLFDGCIQAYVFTFLTALYIQEAVE</sequence>
<proteinExistence type="inferred from homology"/>
<reference evidence="12" key="2">
    <citation type="journal article" date="2021" name="PeerJ">
        <title>Extensive microbial diversity within the chicken gut microbiome revealed by metagenomics and culture.</title>
        <authorList>
            <person name="Gilroy R."/>
            <person name="Ravi A."/>
            <person name="Getino M."/>
            <person name="Pursley I."/>
            <person name="Horton D.L."/>
            <person name="Alikhan N.F."/>
            <person name="Baker D."/>
            <person name="Gharbi K."/>
            <person name="Hall N."/>
            <person name="Watson M."/>
            <person name="Adriaenssens E.M."/>
            <person name="Foster-Nyarko E."/>
            <person name="Jarju S."/>
            <person name="Secka A."/>
            <person name="Antonio M."/>
            <person name="Oren A."/>
            <person name="Chaudhuri R.R."/>
            <person name="La Ragione R."/>
            <person name="Hildebrand F."/>
            <person name="Pallen M.J."/>
        </authorList>
    </citation>
    <scope>NUCLEOTIDE SEQUENCE</scope>
    <source>
        <strain evidence="12">USAMLcec3-3695</strain>
    </source>
</reference>
<feature type="transmembrane region" description="Helical" evidence="11">
    <location>
        <begin position="86"/>
        <end position="108"/>
    </location>
</feature>
<keyword evidence="10 11" id="KW-0066">ATP synthesis</keyword>
<dbReference type="Gene3D" id="1.20.120.220">
    <property type="entry name" value="ATP synthase, F0 complex, subunit A"/>
    <property type="match status" value="1"/>
</dbReference>
<dbReference type="GO" id="GO:0005886">
    <property type="term" value="C:plasma membrane"/>
    <property type="evidence" value="ECO:0007669"/>
    <property type="project" value="UniProtKB-SubCell"/>
</dbReference>